<organism evidence="3 4">
    <name type="scientific">Gordonia liuliyuniae</name>
    <dbReference type="NCBI Taxonomy" id="2911517"/>
    <lineage>
        <taxon>Bacteria</taxon>
        <taxon>Bacillati</taxon>
        <taxon>Actinomycetota</taxon>
        <taxon>Actinomycetes</taxon>
        <taxon>Mycobacteriales</taxon>
        <taxon>Gordoniaceae</taxon>
        <taxon>Gordonia</taxon>
    </lineage>
</organism>
<evidence type="ECO:0000313" key="4">
    <source>
        <dbReference type="Proteomes" id="UP001200110"/>
    </source>
</evidence>
<dbReference type="InterPro" id="IPR050266">
    <property type="entry name" value="AB_hydrolase_sf"/>
</dbReference>
<dbReference type="EMBL" id="JAKKOR010000001">
    <property type="protein sequence ID" value="MCF8586917.1"/>
    <property type="molecule type" value="Genomic_DNA"/>
</dbReference>
<evidence type="ECO:0000256" key="1">
    <source>
        <dbReference type="SAM" id="MobiDB-lite"/>
    </source>
</evidence>
<dbReference type="PANTHER" id="PTHR43798">
    <property type="entry name" value="MONOACYLGLYCEROL LIPASE"/>
    <property type="match status" value="1"/>
</dbReference>
<dbReference type="Pfam" id="PF00561">
    <property type="entry name" value="Abhydrolase_1"/>
    <property type="match status" value="1"/>
</dbReference>
<sequence length="293" mass="31871">MPTLPHPLGDLEYVLLDGDPDLPTLVFLHEGLGSAGQWGRLPSLVSDATGMRALVYSRHGYGGSAGDGPQGADYLHREGTDVLPEVLDALGIDTPFLVGHSDGASIAVVNAGTHPVRAAVLIAPHLVVEDTTLTGIRATAARFDEQVRPSLAMFHDDPDGLFARWSGVWLSEEFASLDLTDLLPRIDVPLLVVQGVDDEYGTSIHLDAVAEHASGPVQTRLLAGHGHHPHLKDPEAIARLIADFAHAPSRWVRRKKRYDADDCDRRDRNAQRVHRTVQQGHAHQRPVAVRPRL</sequence>
<comment type="caution">
    <text evidence="3">The sequence shown here is derived from an EMBL/GenBank/DDBJ whole genome shotgun (WGS) entry which is preliminary data.</text>
</comment>
<dbReference type="Gene3D" id="3.40.50.1820">
    <property type="entry name" value="alpha/beta hydrolase"/>
    <property type="match status" value="1"/>
</dbReference>
<evidence type="ECO:0000259" key="2">
    <source>
        <dbReference type="Pfam" id="PF00561"/>
    </source>
</evidence>
<accession>A0ABS9IMY6</accession>
<dbReference type="PANTHER" id="PTHR43798:SF33">
    <property type="entry name" value="HYDROLASE, PUTATIVE (AFU_ORTHOLOGUE AFUA_2G14860)-RELATED"/>
    <property type="match status" value="1"/>
</dbReference>
<proteinExistence type="predicted"/>
<dbReference type="RefSeq" id="WP_236996158.1">
    <property type="nucleotide sequence ID" value="NZ_JAKKOR010000001.1"/>
</dbReference>
<evidence type="ECO:0000313" key="3">
    <source>
        <dbReference type="EMBL" id="MCF8586917.1"/>
    </source>
</evidence>
<dbReference type="InterPro" id="IPR000073">
    <property type="entry name" value="AB_hydrolase_1"/>
</dbReference>
<dbReference type="Proteomes" id="UP001200110">
    <property type="component" value="Unassembled WGS sequence"/>
</dbReference>
<protein>
    <submittedName>
        <fullName evidence="3">Alpha/beta hydrolase</fullName>
    </submittedName>
</protein>
<reference evidence="3 4" key="1">
    <citation type="submission" date="2022-01" db="EMBL/GenBank/DDBJ databases">
        <authorList>
            <person name="Huang Y."/>
        </authorList>
    </citation>
    <scope>NUCLEOTIDE SEQUENCE [LARGE SCALE GENOMIC DNA]</scope>
    <source>
        <strain evidence="3 4">HY366</strain>
    </source>
</reference>
<name>A0ABS9IMY6_9ACTN</name>
<keyword evidence="4" id="KW-1185">Reference proteome</keyword>
<dbReference type="GO" id="GO:0016787">
    <property type="term" value="F:hydrolase activity"/>
    <property type="evidence" value="ECO:0007669"/>
    <property type="project" value="UniProtKB-KW"/>
</dbReference>
<feature type="domain" description="AB hydrolase-1" evidence="2">
    <location>
        <begin position="23"/>
        <end position="144"/>
    </location>
</feature>
<feature type="region of interest" description="Disordered" evidence="1">
    <location>
        <begin position="262"/>
        <end position="293"/>
    </location>
</feature>
<dbReference type="SUPFAM" id="SSF53474">
    <property type="entry name" value="alpha/beta-Hydrolases"/>
    <property type="match status" value="1"/>
</dbReference>
<gene>
    <name evidence="3" type="ORF">L5G33_00365</name>
</gene>
<dbReference type="InterPro" id="IPR029058">
    <property type="entry name" value="AB_hydrolase_fold"/>
</dbReference>
<keyword evidence="3" id="KW-0378">Hydrolase</keyword>